<feature type="non-terminal residue" evidence="1">
    <location>
        <position position="1"/>
    </location>
</feature>
<evidence type="ECO:0000313" key="1">
    <source>
        <dbReference type="EMBL" id="GAG16766.1"/>
    </source>
</evidence>
<name>X0WVH7_9ZZZZ</name>
<accession>X0WVH7</accession>
<reference evidence="1" key="1">
    <citation type="journal article" date="2014" name="Front. Microbiol.">
        <title>High frequency of phylogenetically diverse reductive dehalogenase-homologous genes in deep subseafloor sedimentary metagenomes.</title>
        <authorList>
            <person name="Kawai M."/>
            <person name="Futagami T."/>
            <person name="Toyoda A."/>
            <person name="Takaki Y."/>
            <person name="Nishi S."/>
            <person name="Hori S."/>
            <person name="Arai W."/>
            <person name="Tsubouchi T."/>
            <person name="Morono Y."/>
            <person name="Uchiyama I."/>
            <person name="Ito T."/>
            <person name="Fujiyama A."/>
            <person name="Inagaki F."/>
            <person name="Takami H."/>
        </authorList>
    </citation>
    <scope>NUCLEOTIDE SEQUENCE</scope>
    <source>
        <strain evidence="1">Expedition CK06-06</strain>
    </source>
</reference>
<feature type="non-terminal residue" evidence="1">
    <location>
        <position position="260"/>
    </location>
</feature>
<proteinExistence type="predicted"/>
<organism evidence="1">
    <name type="scientific">marine sediment metagenome</name>
    <dbReference type="NCBI Taxonomy" id="412755"/>
    <lineage>
        <taxon>unclassified sequences</taxon>
        <taxon>metagenomes</taxon>
        <taxon>ecological metagenomes</taxon>
    </lineage>
</organism>
<gene>
    <name evidence="1" type="ORF">S01H1_50638</name>
</gene>
<dbReference type="AlphaFoldDB" id="X0WVH7"/>
<dbReference type="EMBL" id="BARS01032635">
    <property type="protein sequence ID" value="GAG16766.1"/>
    <property type="molecule type" value="Genomic_DNA"/>
</dbReference>
<comment type="caution">
    <text evidence="1">The sequence shown here is derived from an EMBL/GenBank/DDBJ whole genome shotgun (WGS) entry which is preliminary data.</text>
</comment>
<protein>
    <submittedName>
        <fullName evidence="1">Uncharacterized protein</fullName>
    </submittedName>
</protein>
<sequence>FPLTLRANEYIYGGGFSGVVNVYKERLDFCGRSGCVVGVPVSGADQCKFNPQNGKIYTTIGQMINAFSWTVPKGQCVLAFQSGDRHICGYKEETCESDNDCGGHTYGKFECSGRTLQEYGCKSFGQIQPLQKDRLPVDSNWGKDSSESLFGKRCEVKSTRQVSCCGDTDCGTNFFCDRETWACKKEVECNVNTDCGVSIQCDWASKTLKKPVCTFGTCDFEETPVDCCSDVNCPSEFFCNAERKCEERVATCTTCPYECC</sequence>